<accession>A0A9D2D8V7</accession>
<evidence type="ECO:0000256" key="1">
    <source>
        <dbReference type="SAM" id="Phobius"/>
    </source>
</evidence>
<feature type="transmembrane region" description="Helical" evidence="1">
    <location>
        <begin position="51"/>
        <end position="76"/>
    </location>
</feature>
<protein>
    <submittedName>
        <fullName evidence="2">Uncharacterized protein</fullName>
    </submittedName>
</protein>
<organism evidence="2 3">
    <name type="scientific">Candidatus Mediterraneibacter stercorigallinarum</name>
    <dbReference type="NCBI Taxonomy" id="2838686"/>
    <lineage>
        <taxon>Bacteria</taxon>
        <taxon>Bacillati</taxon>
        <taxon>Bacillota</taxon>
        <taxon>Clostridia</taxon>
        <taxon>Lachnospirales</taxon>
        <taxon>Lachnospiraceae</taxon>
        <taxon>Mediterraneibacter</taxon>
    </lineage>
</organism>
<gene>
    <name evidence="2" type="ORF">H9817_00670</name>
</gene>
<sequence>MNVIDKRKLSKEAEMQIKALKKINRWKIIALAVSTLGVAAAYAGFGGIIQSLFLGVLGVIITVAAAAAALIFNLGLKNGRRNVEKMLNILEKGSIS</sequence>
<dbReference type="Proteomes" id="UP000824017">
    <property type="component" value="Unassembled WGS sequence"/>
</dbReference>
<reference evidence="2" key="2">
    <citation type="submission" date="2021-04" db="EMBL/GenBank/DDBJ databases">
        <authorList>
            <person name="Gilroy R."/>
        </authorList>
    </citation>
    <scope>NUCLEOTIDE SEQUENCE</scope>
    <source>
        <strain evidence="2">ChiGjej1B1-13045</strain>
    </source>
</reference>
<comment type="caution">
    <text evidence="2">The sequence shown here is derived from an EMBL/GenBank/DDBJ whole genome shotgun (WGS) entry which is preliminary data.</text>
</comment>
<dbReference type="AlphaFoldDB" id="A0A9D2D8V7"/>
<reference evidence="2" key="1">
    <citation type="journal article" date="2021" name="PeerJ">
        <title>Extensive microbial diversity within the chicken gut microbiome revealed by metagenomics and culture.</title>
        <authorList>
            <person name="Gilroy R."/>
            <person name="Ravi A."/>
            <person name="Getino M."/>
            <person name="Pursley I."/>
            <person name="Horton D.L."/>
            <person name="Alikhan N.F."/>
            <person name="Baker D."/>
            <person name="Gharbi K."/>
            <person name="Hall N."/>
            <person name="Watson M."/>
            <person name="Adriaenssens E.M."/>
            <person name="Foster-Nyarko E."/>
            <person name="Jarju S."/>
            <person name="Secka A."/>
            <person name="Antonio M."/>
            <person name="Oren A."/>
            <person name="Chaudhuri R.R."/>
            <person name="La Ragione R."/>
            <person name="Hildebrand F."/>
            <person name="Pallen M.J."/>
        </authorList>
    </citation>
    <scope>NUCLEOTIDE SEQUENCE</scope>
    <source>
        <strain evidence="2">ChiGjej1B1-13045</strain>
    </source>
</reference>
<dbReference type="EMBL" id="DXCD01000021">
    <property type="protein sequence ID" value="HIZ12430.1"/>
    <property type="molecule type" value="Genomic_DNA"/>
</dbReference>
<keyword evidence="1" id="KW-0812">Transmembrane</keyword>
<name>A0A9D2D8V7_9FIRM</name>
<keyword evidence="1" id="KW-1133">Transmembrane helix</keyword>
<evidence type="ECO:0000313" key="2">
    <source>
        <dbReference type="EMBL" id="HIZ12430.1"/>
    </source>
</evidence>
<feature type="transmembrane region" description="Helical" evidence="1">
    <location>
        <begin position="28"/>
        <end position="45"/>
    </location>
</feature>
<keyword evidence="1" id="KW-0472">Membrane</keyword>
<evidence type="ECO:0000313" key="3">
    <source>
        <dbReference type="Proteomes" id="UP000824017"/>
    </source>
</evidence>
<proteinExistence type="predicted"/>